<keyword evidence="6" id="KW-0282">Flagellum</keyword>
<feature type="compositionally biased region" description="Polar residues" evidence="4">
    <location>
        <begin position="283"/>
        <end position="292"/>
    </location>
</feature>
<feature type="compositionally biased region" description="Basic and acidic residues" evidence="4">
    <location>
        <begin position="526"/>
        <end position="538"/>
    </location>
</feature>
<feature type="region of interest" description="Disordered" evidence="4">
    <location>
        <begin position="501"/>
        <end position="551"/>
    </location>
</feature>
<protein>
    <submittedName>
        <fullName evidence="6">Flagella protein</fullName>
    </submittedName>
</protein>
<feature type="compositionally biased region" description="Polar residues" evidence="4">
    <location>
        <begin position="515"/>
        <end position="524"/>
    </location>
</feature>
<dbReference type="RefSeq" id="WP_013898751.1">
    <property type="nucleotide sequence ID" value="NC_015676.1"/>
</dbReference>
<dbReference type="AlphaFoldDB" id="F7XNV7"/>
<reference evidence="6 7" key="1">
    <citation type="submission" date="2010-07" db="EMBL/GenBank/DDBJ databases">
        <title>The complete genome of Methanosalsum zhilinae DSM 4017.</title>
        <authorList>
            <consortium name="US DOE Joint Genome Institute (JGI-PGF)"/>
            <person name="Lucas S."/>
            <person name="Copeland A."/>
            <person name="Lapidus A."/>
            <person name="Glavina del Rio T."/>
            <person name="Dalin E."/>
            <person name="Tice H."/>
            <person name="Bruce D."/>
            <person name="Goodwin L."/>
            <person name="Pitluck S."/>
            <person name="Kyrpides N."/>
            <person name="Mavromatis K."/>
            <person name="Ovchinnikova G."/>
            <person name="Daligault H."/>
            <person name="Detter J.C."/>
            <person name="Han C."/>
            <person name="Tapia R."/>
            <person name="Larimer F."/>
            <person name="Land M."/>
            <person name="Hauser L."/>
            <person name="Markowitz V."/>
            <person name="Cheng J.-F."/>
            <person name="Hugenholtz P."/>
            <person name="Woyke T."/>
            <person name="Wu D."/>
            <person name="Spring S."/>
            <person name="Schueler E."/>
            <person name="Brambilla E."/>
            <person name="Klenk H.-P."/>
            <person name="Eisen J.A."/>
        </authorList>
    </citation>
    <scope>NUCLEOTIDE SEQUENCE [LARGE SCALE GENOMIC DNA]</scope>
    <source>
        <strain evidence="7">DSM 4017 / NBRC 107636 / OCM 62 / WeN5</strain>
    </source>
</reference>
<evidence type="ECO:0000256" key="2">
    <source>
        <dbReference type="ARBA" id="ARBA00022440"/>
    </source>
</evidence>
<dbReference type="PANTHER" id="PTHR40698:SF1">
    <property type="entry name" value="FLAGELLA-RELATED PROTEIN D-RELATED"/>
    <property type="match status" value="1"/>
</dbReference>
<evidence type="ECO:0000256" key="1">
    <source>
        <dbReference type="ARBA" id="ARBA00004618"/>
    </source>
</evidence>
<feature type="compositionally biased region" description="Basic and acidic residues" evidence="4">
    <location>
        <begin position="232"/>
        <end position="254"/>
    </location>
</feature>
<dbReference type="Proteomes" id="UP000006622">
    <property type="component" value="Chromosome"/>
</dbReference>
<feature type="compositionally biased region" description="Polar residues" evidence="4">
    <location>
        <begin position="312"/>
        <end position="327"/>
    </location>
</feature>
<feature type="region of interest" description="Disordered" evidence="4">
    <location>
        <begin position="208"/>
        <end position="434"/>
    </location>
</feature>
<dbReference type="Pfam" id="PF04659">
    <property type="entry name" value="Arch_fla_DE"/>
    <property type="match status" value="1"/>
</dbReference>
<evidence type="ECO:0000313" key="6">
    <source>
        <dbReference type="EMBL" id="AEH61314.1"/>
    </source>
</evidence>
<keyword evidence="3" id="KW-0175">Coiled coil</keyword>
<feature type="coiled-coil region" evidence="3">
    <location>
        <begin position="577"/>
        <end position="611"/>
    </location>
</feature>
<feature type="compositionally biased region" description="Basic and acidic residues" evidence="4">
    <location>
        <begin position="422"/>
        <end position="434"/>
    </location>
</feature>
<dbReference type="OrthoDB" id="121879at2157"/>
<evidence type="ECO:0000256" key="3">
    <source>
        <dbReference type="SAM" id="Coils"/>
    </source>
</evidence>
<keyword evidence="6" id="KW-0966">Cell projection</keyword>
<dbReference type="Gene3D" id="1.10.287.1490">
    <property type="match status" value="1"/>
</dbReference>
<dbReference type="HOGENOM" id="CLU_326695_0_0_2"/>
<gene>
    <name evidence="6" type="ordered locus">Mzhil_1475</name>
</gene>
<keyword evidence="7" id="KW-1185">Reference proteome</keyword>
<evidence type="ECO:0000256" key="4">
    <source>
        <dbReference type="SAM" id="MobiDB-lite"/>
    </source>
</evidence>
<keyword evidence="6" id="KW-0969">Cilium</keyword>
<dbReference type="InterPro" id="IPR006752">
    <property type="entry name" value="Arch_fla_DE"/>
</dbReference>
<dbReference type="InterPro" id="IPR052494">
    <property type="entry name" value="Flagella_assembly_related"/>
</dbReference>
<feature type="compositionally biased region" description="Polar residues" evidence="4">
    <location>
        <begin position="539"/>
        <end position="551"/>
    </location>
</feature>
<dbReference type="EMBL" id="CP002101">
    <property type="protein sequence ID" value="AEH61314.1"/>
    <property type="molecule type" value="Genomic_DNA"/>
</dbReference>
<feature type="compositionally biased region" description="Basic and acidic residues" evidence="4">
    <location>
        <begin position="1"/>
        <end position="16"/>
    </location>
</feature>
<dbReference type="KEGG" id="mzh:Mzhil_1475"/>
<dbReference type="GeneID" id="10823112"/>
<dbReference type="GO" id="GO:0097588">
    <property type="term" value="P:archaeal or bacterial-type flagellum-dependent cell motility"/>
    <property type="evidence" value="ECO:0007669"/>
    <property type="project" value="InterPro"/>
</dbReference>
<feature type="compositionally biased region" description="Polar residues" evidence="4">
    <location>
        <begin position="263"/>
        <end position="275"/>
    </location>
</feature>
<feature type="compositionally biased region" description="Basic and acidic residues" evidence="4">
    <location>
        <begin position="25"/>
        <end position="45"/>
    </location>
</feature>
<evidence type="ECO:0000313" key="7">
    <source>
        <dbReference type="Proteomes" id="UP000006622"/>
    </source>
</evidence>
<name>F7XNV7_METZD</name>
<keyword evidence="2" id="KW-0974">Archaeal flagellum</keyword>
<feature type="compositionally biased region" description="Basic and acidic residues" evidence="4">
    <location>
        <begin position="364"/>
        <end position="376"/>
    </location>
</feature>
<feature type="region of interest" description="Disordered" evidence="4">
    <location>
        <begin position="1"/>
        <end position="95"/>
    </location>
</feature>
<dbReference type="STRING" id="679901.Mzhil_1475"/>
<feature type="domain" description="Archaeal flagella protein FlaD/E" evidence="5">
    <location>
        <begin position="795"/>
        <end position="884"/>
    </location>
</feature>
<feature type="compositionally biased region" description="Basic and acidic residues" evidence="4">
    <location>
        <begin position="65"/>
        <end position="80"/>
    </location>
</feature>
<comment type="subcellular location">
    <subcellularLocation>
        <location evidence="1">Archaeal flagellum</location>
    </subcellularLocation>
</comment>
<proteinExistence type="predicted"/>
<organism evidence="6 7">
    <name type="scientific">Methanosalsum zhilinae (strain DSM 4017 / NBRC 107636 / OCM 62 / WeN5)</name>
    <name type="common">Methanohalophilus zhilinae</name>
    <dbReference type="NCBI Taxonomy" id="679901"/>
    <lineage>
        <taxon>Archaea</taxon>
        <taxon>Methanobacteriati</taxon>
        <taxon>Methanobacteriota</taxon>
        <taxon>Stenosarchaea group</taxon>
        <taxon>Methanomicrobia</taxon>
        <taxon>Methanosarcinales</taxon>
        <taxon>Methanosarcinaceae</taxon>
        <taxon>Methanosalsum</taxon>
    </lineage>
</organism>
<feature type="region of interest" description="Disordered" evidence="4">
    <location>
        <begin position="122"/>
        <end position="144"/>
    </location>
</feature>
<evidence type="ECO:0000259" key="5">
    <source>
        <dbReference type="Pfam" id="PF04659"/>
    </source>
</evidence>
<dbReference type="GO" id="GO:0097589">
    <property type="term" value="C:archaeal-type flagellum"/>
    <property type="evidence" value="ECO:0007669"/>
    <property type="project" value="UniProtKB-SubCell"/>
</dbReference>
<sequence length="911" mass="103799">MKDLPWDNNKRSKSSDDSGTPKVDFPWEKKENNNSEPEKSAENGTRDIFAGAFDDIPIQEIPIESESKPEPENYSDKIDPDNFFSPPSMADIPDIGKLAENNQNYAEKIDSKKSDKISENTDFEFPSFRTPSDIQEIEGVKTSVNLPWEDEDKYDEMDHLPEKNISQIPDFEQVNDDQLSEFPEDASPVNPKLHQNSYMVERKNVNIPTTSPEIPFSVAEKSSKISNNSENRFQDPGETIRRIKSRLMENRQNDTDEYDQLSESDSSFQNNNSPHSIDDSETPRNINDINSKSPPPLFEPKLPNELQKNDPELNSSYDLQEPASSDNVPIDSEALENRKRSGKKQIFTGSAGKSSPSNSSPPDEPNHPESKKRYDVHSISSDTFPERPQVNNESDEKLDPFSDIFPHDGFSLNEHPSPAHEVNSDADGKDLTSKDKMIRRNDAIDKISSFFRSIVNNITRGGNLVDRMGDLSRELQSVDESENGGMKEEIDDSEINQFISSSQNGFDADNNNNDFLTGSNLQGSDSEEKKSEKLDHFSQKTVSCSGQNRSATGGQEVFDSIYRKQSVNFGISDPETIQDLKEKINRYELNIEQMKKELERVSSSVEDLEDLNGKLESFHEDIVSTVKSEIDSSKQKSYEIQSRFDELDSVLNSVMIDNENMKENISGVNQTISEMAGSYNALISRMQKSEFKNESMFEEMNEKISRVDKIDDLESTIHDLEHNQEITNQAFEDIGATTTTVLNDLSEVYSSNEEFKIQMKNDMQGLHQEMAKITKYVENELRKMGAKSYRQQPGQNVYLTRIDKNSASMKLCMEWLEFLMQLVGRNNMPGLLSYYEELGWISDDVRIELMKYADSIDYFVEKPDWKLNPSDHVKSIWFIEKLAGVKVDRNKLSVIERDVEKVKKGTEIYGI</sequence>
<accession>F7XNV7</accession>
<dbReference type="PANTHER" id="PTHR40698">
    <property type="entry name" value="FLAGELLA-RELATED PROTEIN E-RELATED-RELATED"/>
    <property type="match status" value="1"/>
</dbReference>